<dbReference type="EMBL" id="KN835146">
    <property type="protein sequence ID" value="KIK47561.1"/>
    <property type="molecule type" value="Genomic_DNA"/>
</dbReference>
<protein>
    <submittedName>
        <fullName evidence="2">Uncharacterized protein</fullName>
    </submittedName>
</protein>
<keyword evidence="1" id="KW-0472">Membrane</keyword>
<accession>A0A0D0B0V3</accession>
<evidence type="ECO:0000313" key="3">
    <source>
        <dbReference type="Proteomes" id="UP000054485"/>
    </source>
</evidence>
<evidence type="ECO:0000313" key="2">
    <source>
        <dbReference type="EMBL" id="KIK47561.1"/>
    </source>
</evidence>
<dbReference type="InParanoid" id="A0A0D0B0V3"/>
<feature type="transmembrane region" description="Helical" evidence="1">
    <location>
        <begin position="20"/>
        <end position="39"/>
    </location>
</feature>
<reference evidence="3" key="2">
    <citation type="submission" date="2015-01" db="EMBL/GenBank/DDBJ databases">
        <title>Evolutionary Origins and Diversification of the Mycorrhizal Mutualists.</title>
        <authorList>
            <consortium name="DOE Joint Genome Institute"/>
            <consortium name="Mycorrhizal Genomics Consortium"/>
            <person name="Kohler A."/>
            <person name="Kuo A."/>
            <person name="Nagy L.G."/>
            <person name="Floudas D."/>
            <person name="Copeland A."/>
            <person name="Barry K.W."/>
            <person name="Cichocki N."/>
            <person name="Veneault-Fourrey C."/>
            <person name="LaButti K."/>
            <person name="Lindquist E.A."/>
            <person name="Lipzen A."/>
            <person name="Lundell T."/>
            <person name="Morin E."/>
            <person name="Murat C."/>
            <person name="Riley R."/>
            <person name="Ohm R."/>
            <person name="Sun H."/>
            <person name="Tunlid A."/>
            <person name="Henrissat B."/>
            <person name="Grigoriev I.V."/>
            <person name="Hibbett D.S."/>
            <person name="Martin F."/>
        </authorList>
    </citation>
    <scope>NUCLEOTIDE SEQUENCE [LARGE SCALE GENOMIC DNA]</scope>
    <source>
        <strain evidence="3">UH-Slu-Lm8-n1</strain>
    </source>
</reference>
<reference evidence="2 3" key="1">
    <citation type="submission" date="2014-04" db="EMBL/GenBank/DDBJ databases">
        <authorList>
            <consortium name="DOE Joint Genome Institute"/>
            <person name="Kuo A."/>
            <person name="Ruytinx J."/>
            <person name="Rineau F."/>
            <person name="Colpaert J."/>
            <person name="Kohler A."/>
            <person name="Nagy L.G."/>
            <person name="Floudas D."/>
            <person name="Copeland A."/>
            <person name="Barry K.W."/>
            <person name="Cichocki N."/>
            <person name="Veneault-Fourrey C."/>
            <person name="LaButti K."/>
            <person name="Lindquist E.A."/>
            <person name="Lipzen A."/>
            <person name="Lundell T."/>
            <person name="Morin E."/>
            <person name="Murat C."/>
            <person name="Sun H."/>
            <person name="Tunlid A."/>
            <person name="Henrissat B."/>
            <person name="Grigoriev I.V."/>
            <person name="Hibbett D.S."/>
            <person name="Martin F."/>
            <person name="Nordberg H.P."/>
            <person name="Cantor M.N."/>
            <person name="Hua S.X."/>
        </authorList>
    </citation>
    <scope>NUCLEOTIDE SEQUENCE [LARGE SCALE GENOMIC DNA]</scope>
    <source>
        <strain evidence="2 3">UH-Slu-Lm8-n1</strain>
    </source>
</reference>
<sequence length="120" mass="13056">MLEDDCNAGSSVTNELRVGGVLIASPQMMLGAIAEFLAIKIVRRLLLMQIDPHASPGYLMLSAPGEIALQQICSRFLLTINPTLKEVLFGDHRNGDTSVLLVILLVVHFLTHNAHSSVRP</sequence>
<keyword evidence="1" id="KW-1133">Transmembrane helix</keyword>
<evidence type="ECO:0000256" key="1">
    <source>
        <dbReference type="SAM" id="Phobius"/>
    </source>
</evidence>
<dbReference type="HOGENOM" id="CLU_2051209_0_0_1"/>
<dbReference type="Proteomes" id="UP000054485">
    <property type="component" value="Unassembled WGS sequence"/>
</dbReference>
<keyword evidence="3" id="KW-1185">Reference proteome</keyword>
<keyword evidence="1" id="KW-0812">Transmembrane</keyword>
<proteinExistence type="predicted"/>
<organism evidence="2 3">
    <name type="scientific">Suillus luteus UH-Slu-Lm8-n1</name>
    <dbReference type="NCBI Taxonomy" id="930992"/>
    <lineage>
        <taxon>Eukaryota</taxon>
        <taxon>Fungi</taxon>
        <taxon>Dikarya</taxon>
        <taxon>Basidiomycota</taxon>
        <taxon>Agaricomycotina</taxon>
        <taxon>Agaricomycetes</taxon>
        <taxon>Agaricomycetidae</taxon>
        <taxon>Boletales</taxon>
        <taxon>Suillineae</taxon>
        <taxon>Suillaceae</taxon>
        <taxon>Suillus</taxon>
    </lineage>
</organism>
<name>A0A0D0B0V3_9AGAM</name>
<gene>
    <name evidence="2" type="ORF">CY34DRAFT_104510</name>
</gene>
<dbReference type="AlphaFoldDB" id="A0A0D0B0V3"/>